<dbReference type="EMBL" id="CACRXK020030392">
    <property type="protein sequence ID" value="CAB4042568.1"/>
    <property type="molecule type" value="Genomic_DNA"/>
</dbReference>
<dbReference type="FunFam" id="4.10.70.10:FF:000001">
    <property type="entry name" value="Disintegrin and metalloproteinase domain-containing protein 22"/>
    <property type="match status" value="1"/>
</dbReference>
<name>A0A7D9M365_PARCT</name>
<dbReference type="PANTHER" id="PTHR11905">
    <property type="entry name" value="ADAM A DISINTEGRIN AND METALLOPROTEASE DOMAIN"/>
    <property type="match status" value="1"/>
</dbReference>
<dbReference type="PROSITE" id="PS50214">
    <property type="entry name" value="DISINTEGRIN_2"/>
    <property type="match status" value="1"/>
</dbReference>
<dbReference type="InterPro" id="IPR001762">
    <property type="entry name" value="Disintegrin_dom"/>
</dbReference>
<feature type="non-terminal residue" evidence="1">
    <location>
        <position position="1"/>
    </location>
</feature>
<feature type="non-terminal residue" evidence="1">
    <location>
        <position position="251"/>
    </location>
</feature>
<dbReference type="PRINTS" id="PR00289">
    <property type="entry name" value="DISINTEGRIN"/>
</dbReference>
<dbReference type="SMART" id="SM00050">
    <property type="entry name" value="DISIN"/>
    <property type="match status" value="1"/>
</dbReference>
<accession>A0A7D9M365</accession>
<dbReference type="Gene3D" id="4.10.70.10">
    <property type="entry name" value="Disintegrin domain"/>
    <property type="match status" value="1"/>
</dbReference>
<sequence length="251" mass="27770">LYGDAICGNGFVEEGEQCDCGTQKECDYFGNKCCNATSCTFLPGAACSHGECCENCQLKSRGKLCREKYDDCDLPEHCTGNHEMCPEDHHVYNGRPCKENDGYCYGGICRNIELQCQYLFGDDIKAGNDLCFNRNAVTGNAFYNCHNDAQGTFTCPKEDVRCGRIHCLSNRADHKLIRGQDRTTFWATHDRKTYCIAPVFTWGDGLDPQYIENGTKCAEGKMCMNSRCVPVSEAIPISAGNKCPNNCSGKG</sequence>
<dbReference type="SMART" id="SM00608">
    <property type="entry name" value="ACR"/>
    <property type="match status" value="1"/>
</dbReference>
<evidence type="ECO:0000313" key="2">
    <source>
        <dbReference type="Proteomes" id="UP001152795"/>
    </source>
</evidence>
<dbReference type="Pfam" id="PF08516">
    <property type="entry name" value="ADAM_CR"/>
    <property type="match status" value="1"/>
</dbReference>
<dbReference type="PROSITE" id="PS00427">
    <property type="entry name" value="DISINTEGRIN_1"/>
    <property type="match status" value="1"/>
</dbReference>
<protein>
    <submittedName>
        <fullName evidence="1">Uncharacterized protein</fullName>
    </submittedName>
</protein>
<gene>
    <name evidence="1" type="ORF">PACLA_8A089759</name>
</gene>
<dbReference type="AlphaFoldDB" id="A0A7D9M365"/>
<evidence type="ECO:0000313" key="1">
    <source>
        <dbReference type="EMBL" id="CAB4042568.1"/>
    </source>
</evidence>
<dbReference type="OrthoDB" id="5985446at2759"/>
<dbReference type="SUPFAM" id="SSF57552">
    <property type="entry name" value="Blood coagulation inhibitor (disintegrin)"/>
    <property type="match status" value="1"/>
</dbReference>
<dbReference type="Pfam" id="PF00200">
    <property type="entry name" value="Disintegrin"/>
    <property type="match status" value="1"/>
</dbReference>
<dbReference type="InterPro" id="IPR018358">
    <property type="entry name" value="Disintegrin_CS"/>
</dbReference>
<proteinExistence type="predicted"/>
<dbReference type="Proteomes" id="UP001152795">
    <property type="component" value="Unassembled WGS sequence"/>
</dbReference>
<comment type="caution">
    <text evidence="1">The sequence shown here is derived from an EMBL/GenBank/DDBJ whole genome shotgun (WGS) entry which is preliminary data.</text>
</comment>
<dbReference type="PANTHER" id="PTHR11905:SF159">
    <property type="entry name" value="ADAM METALLOPROTEASE"/>
    <property type="match status" value="1"/>
</dbReference>
<organism evidence="1 2">
    <name type="scientific">Paramuricea clavata</name>
    <name type="common">Red gorgonian</name>
    <name type="synonym">Violescent sea-whip</name>
    <dbReference type="NCBI Taxonomy" id="317549"/>
    <lineage>
        <taxon>Eukaryota</taxon>
        <taxon>Metazoa</taxon>
        <taxon>Cnidaria</taxon>
        <taxon>Anthozoa</taxon>
        <taxon>Octocorallia</taxon>
        <taxon>Malacalcyonacea</taxon>
        <taxon>Plexauridae</taxon>
        <taxon>Paramuricea</taxon>
    </lineage>
</organism>
<reference evidence="1" key="1">
    <citation type="submission" date="2020-04" db="EMBL/GenBank/DDBJ databases">
        <authorList>
            <person name="Alioto T."/>
            <person name="Alioto T."/>
            <person name="Gomez Garrido J."/>
        </authorList>
    </citation>
    <scope>NUCLEOTIDE SEQUENCE</scope>
    <source>
        <strain evidence="1">A484AB</strain>
    </source>
</reference>
<dbReference type="InterPro" id="IPR036436">
    <property type="entry name" value="Disintegrin_dom_sf"/>
</dbReference>
<dbReference type="InterPro" id="IPR006586">
    <property type="entry name" value="ADAM_Cys-rich"/>
</dbReference>
<keyword evidence="2" id="KW-1185">Reference proteome</keyword>